<organism evidence="1">
    <name type="scientific">viral metagenome</name>
    <dbReference type="NCBI Taxonomy" id="1070528"/>
    <lineage>
        <taxon>unclassified sequences</taxon>
        <taxon>metagenomes</taxon>
        <taxon>organismal metagenomes</taxon>
    </lineage>
</organism>
<evidence type="ECO:0000313" key="1">
    <source>
        <dbReference type="EMBL" id="QJA48469.1"/>
    </source>
</evidence>
<name>A0A6H1ZLX7_9ZZZZ</name>
<sequence length="163" mass="16331">MASRIEYAVSCTPICAVAAVEDVNIATETIAAAVAKSLGASGSATVTWSTSTIGYASGVNEYPNITAIDYSVAATATSLGTFTNVKFVYIKHTGYLYSSGSAVGAATTAKLKICMAATIANGTTVAILNAGDGIILPYNVACTPTLYAAGDGVKIAVELLGSA</sequence>
<gene>
    <name evidence="1" type="ORF">TM448A00954_0022</name>
</gene>
<protein>
    <submittedName>
        <fullName evidence="1">Uncharacterized protein</fullName>
    </submittedName>
</protein>
<reference evidence="1" key="1">
    <citation type="submission" date="2020-03" db="EMBL/GenBank/DDBJ databases">
        <title>The deep terrestrial virosphere.</title>
        <authorList>
            <person name="Holmfeldt K."/>
            <person name="Nilsson E."/>
            <person name="Simone D."/>
            <person name="Lopez-Fernandez M."/>
            <person name="Wu X."/>
            <person name="de Brujin I."/>
            <person name="Lundin D."/>
            <person name="Andersson A."/>
            <person name="Bertilsson S."/>
            <person name="Dopson M."/>
        </authorList>
    </citation>
    <scope>NUCLEOTIDE SEQUENCE</scope>
    <source>
        <strain evidence="1">TM448A00954</strain>
    </source>
</reference>
<accession>A0A6H1ZLX7</accession>
<dbReference type="EMBL" id="MT144085">
    <property type="protein sequence ID" value="QJA48469.1"/>
    <property type="molecule type" value="Genomic_DNA"/>
</dbReference>
<proteinExistence type="predicted"/>
<dbReference type="AlphaFoldDB" id="A0A6H1ZLX7"/>